<dbReference type="SUPFAM" id="SSF63748">
    <property type="entry name" value="Tudor/PWWP/MBT"/>
    <property type="match status" value="4"/>
</dbReference>
<dbReference type="PROSITE" id="PS50026">
    <property type="entry name" value="EGF_3"/>
    <property type="match status" value="2"/>
</dbReference>
<feature type="compositionally biased region" description="Basic and acidic residues" evidence="15">
    <location>
        <begin position="1099"/>
        <end position="1124"/>
    </location>
</feature>
<evidence type="ECO:0000256" key="15">
    <source>
        <dbReference type="SAM" id="MobiDB-lite"/>
    </source>
</evidence>
<feature type="region of interest" description="Disordered" evidence="15">
    <location>
        <begin position="1067"/>
        <end position="1132"/>
    </location>
</feature>
<dbReference type="Pfam" id="PF00092">
    <property type="entry name" value="VWA"/>
    <property type="match status" value="3"/>
</dbReference>
<dbReference type="SUPFAM" id="SSF144232">
    <property type="entry name" value="HIT/MYND zinc finger-like"/>
    <property type="match status" value="1"/>
</dbReference>
<evidence type="ECO:0000256" key="11">
    <source>
        <dbReference type="ARBA" id="ARBA00023119"/>
    </source>
</evidence>
<dbReference type="InterPro" id="IPR047377">
    <property type="entry name" value="Tudor_TDRD1_rpt2"/>
</dbReference>
<dbReference type="SMART" id="SM00179">
    <property type="entry name" value="EGF_CA"/>
    <property type="match status" value="2"/>
</dbReference>
<keyword evidence="9" id="KW-0862">Zinc</keyword>
<evidence type="ECO:0000313" key="21">
    <source>
        <dbReference type="Proteomes" id="UP001274896"/>
    </source>
</evidence>
<keyword evidence="3" id="KW-0272">Extracellular matrix</keyword>
<keyword evidence="21" id="KW-1185">Reference proteome</keyword>
<evidence type="ECO:0000256" key="8">
    <source>
        <dbReference type="ARBA" id="ARBA00022771"/>
    </source>
</evidence>
<dbReference type="PROSITE" id="PS50304">
    <property type="entry name" value="TUDOR"/>
    <property type="match status" value="4"/>
</dbReference>
<evidence type="ECO:0000259" key="17">
    <source>
        <dbReference type="PROSITE" id="PS50234"/>
    </source>
</evidence>
<dbReference type="PRINTS" id="PR00453">
    <property type="entry name" value="VWFADOMAIN"/>
</dbReference>
<keyword evidence="2" id="KW-0964">Secreted</keyword>
<evidence type="ECO:0000256" key="4">
    <source>
        <dbReference type="ARBA" id="ARBA00022536"/>
    </source>
</evidence>
<evidence type="ECO:0000256" key="2">
    <source>
        <dbReference type="ARBA" id="ARBA00022525"/>
    </source>
</evidence>
<feature type="compositionally biased region" description="Basic and acidic residues" evidence="15">
    <location>
        <begin position="1965"/>
        <end position="1974"/>
    </location>
</feature>
<feature type="domain" description="VWFA" evidence="17">
    <location>
        <begin position="1526"/>
        <end position="1702"/>
    </location>
</feature>
<evidence type="ECO:0000256" key="9">
    <source>
        <dbReference type="ARBA" id="ARBA00022833"/>
    </source>
</evidence>
<dbReference type="Pfam" id="PF00567">
    <property type="entry name" value="TUDOR"/>
    <property type="match status" value="4"/>
</dbReference>
<evidence type="ECO:0000256" key="14">
    <source>
        <dbReference type="PROSITE-ProRule" id="PRU00134"/>
    </source>
</evidence>
<dbReference type="PROSITE" id="PS50865">
    <property type="entry name" value="ZF_MYND_2"/>
    <property type="match status" value="1"/>
</dbReference>
<evidence type="ECO:0000256" key="3">
    <source>
        <dbReference type="ARBA" id="ARBA00022530"/>
    </source>
</evidence>
<keyword evidence="5" id="KW-0479">Metal-binding</keyword>
<evidence type="ECO:0000259" key="19">
    <source>
        <dbReference type="PROSITE" id="PS50865"/>
    </source>
</evidence>
<dbReference type="CDD" id="cd01472">
    <property type="entry name" value="vWA_collagen"/>
    <property type="match status" value="1"/>
</dbReference>
<keyword evidence="11" id="KW-0176">Collagen</keyword>
<keyword evidence="8 14" id="KW-0863">Zinc-finger</keyword>
<feature type="domain" description="Tudor" evidence="18">
    <location>
        <begin position="670"/>
        <end position="728"/>
    </location>
</feature>
<evidence type="ECO:0000313" key="20">
    <source>
        <dbReference type="EMBL" id="KAK3529553.1"/>
    </source>
</evidence>
<dbReference type="InterPro" id="IPR035437">
    <property type="entry name" value="SNase_OB-fold_sf"/>
</dbReference>
<dbReference type="FunFam" id="2.30.30.140:FF:000018">
    <property type="entry name" value="Serine/threonine-protein kinase 31"/>
    <property type="match status" value="2"/>
</dbReference>
<dbReference type="PROSITE" id="PS01186">
    <property type="entry name" value="EGF_2"/>
    <property type="match status" value="1"/>
</dbReference>
<evidence type="ECO:0000256" key="13">
    <source>
        <dbReference type="PROSITE-ProRule" id="PRU00076"/>
    </source>
</evidence>
<feature type="region of interest" description="Disordered" evidence="15">
    <location>
        <begin position="800"/>
        <end position="853"/>
    </location>
</feature>
<feature type="domain" description="MYND-type" evidence="19">
    <location>
        <begin position="89"/>
        <end position="125"/>
    </location>
</feature>
<dbReference type="PANTHER" id="PTHR24020">
    <property type="entry name" value="COLLAGEN ALPHA"/>
    <property type="match status" value="1"/>
</dbReference>
<dbReference type="Gene3D" id="2.30.30.140">
    <property type="match status" value="4"/>
</dbReference>
<sequence length="1981" mass="216962">MSRMNRAFSPSLVRPTLPLRRPASSPGLVTPSLVTPVINNQGACLPQARSLLTGSSDAEGSRNEKECMPVRDNTARAGFLSTPVTVNLCNYCSKQGNLRCTRCKRTCYCSVTCQTEDWKAHRHICKLSVQENTASEKPKETLTLPGNGASVLENKVNNSHVVEPKRVYLRDLRRNNISKGDEFQAAVVEMRTPGKFFIHIQSVEMLETLKNITLNLQKAYSGSLVSEYKPEIGEICAVKYSFDQNWYRGEIESVDLSHHTANVLYIDFGNEEEVKFDQICPLSANIDDAPPYALQCCIAGVTAITGNWTGECCIALRQLVAGKSLTFSVVDVLYSSVLAVDASLSTLGKNLSTFLIDQGYAVKDSTSTKPQIKQDINSLMTASFENFKRLADGKNKNTEAQPPEPLSQEVGDIFTAIVTHLQSPSEIICQKLENASVIQQLQKSLREQCTKTQASENFRPAPGTICCSLFSEDNQWYRAKVLAYSSEDCVCVGYIDFGNSEEVLLNQLRPISMDLLALASQAIPCALTGIKPTSDVWSEETIVTLKQLVCNRFIRVEILGERDGTALVAMVDESTDPQTNVAELLVATGHATVGDMETKKKEACESPDDKLEWSRAELPIDGQKVVLVISVLENPGQFYCYNYSADVMQTLAELSTALMKHCEADRTPFNPVVGEPCCAVFSDGSWYRGILQSLEGDGTAKVYFVDYGNTCKVQTAHLRAIKPSLLKHPFQAISCWLAGLEPVGGEWSKDAVQKFQTLCVGKQLTGRVVSVTERGYGVELEFSGCNIAAVLIAEQLAKPSGQDNKPDSQAATFSETVEVSSAPGSAENHSCTEQPVKSTGQKLAPSQTGTSNKCKLHSTCIISFYIADSFPLDWKTVELPHSETFQLQVAAVTSPSLFYVMNPREVNIEKLQSVMTDVMRYCSKQPLLNHSMPFPGAACCAQFSGDKNWYRAVVLEATSTCAVVIYADYGNIERVSISSLLPIPKALMQQPFQIARCALSGKEHFPTVWHPEVLEIFGIQMSGKVLASVDHFDGTSNLLNVTKPTAQGARSINAVILEALKKSGKSSTKSLTQDTQAQGYEQAQAGVTSSASAHNVSTDTEKPKPQNQKKENTKTTDASTEKGEPQTPKESVTTSNAVSASCCCVSLEQKIAKIEELLLLLVKQMGVKPKLPKMGPSSRIQLLLAILVSQVNCSFATQEIQANQETLVKISAAGEMMRCSAAIDVLFLMDGSYSVGKGSFERSRHCVLKLCEALDIGLDTVRVGVIQFGSTPRMEISLGSYSSREELTKHIKKIQYRGGSTQSGLAFKYVMKKGFLGGRNSPVPRIVILLSDGKSQGAVQPAASELKQSGVVLFAVGLRYPRWEELYSLASAPTESHVFFAEHFSDTVNGLYTSLTTSSICSAVPPGCQVESLPCARKTLETIKELQGNFMCWKGSKSSLPYTSLCPYYRQVQLLSLRKDLYTSAYKVLPTVCHRTVCSDPCDSHPCQNGGTCVSEGLEKYHCQCPPGYGSDPNCAPVLSLDCSVDVLFLIESSTSLTLEGFLRFKSFLKRFVQTVLSSDTPVKIGLAQYGSDIKVEVKIGQHRDPVKLLQAVESLQYQKGEAKTGHALRYITRHGFQSAPVYADVQDDLPRVVVLITGTPSADAVVESAKYARDREIFIIGLGPDGMKAEINNITGNPQRTITYSLPDRLNSKIPDLRAKICSVDSQGCLGQAVDLIFVLDGSGSVGKDNFVHLKEFVRSSSVQFDINRDLTQVGLVVYSRQPVSVFELDSHASGSAVLKALGEASYLGGMASTGSALLHVHSHSLTVAKGARPGVNKIIVVLTDGTGAEDAAVPAQKIRNDGVSVFVIGTGDVQREHLLRIAGSEDHIITVPFYEDLKYFDDVLVQMVCADVKKPVNLCRPNPCMNDGVCILRNRSYRCECRGWEGPHCETRLYHHITFRSRQQPSRGDLPRPTGLRRRQRKNARELQQRYSEHRRRHS</sequence>
<evidence type="ECO:0000256" key="1">
    <source>
        <dbReference type="ARBA" id="ARBA00004498"/>
    </source>
</evidence>
<dbReference type="FunFam" id="3.40.50.410:FF:000047">
    <property type="entry name" value="von Willebrand factor A domain containing 2"/>
    <property type="match status" value="1"/>
</dbReference>
<feature type="region of interest" description="Disordered" evidence="15">
    <location>
        <begin position="1942"/>
        <end position="1981"/>
    </location>
</feature>
<dbReference type="CDD" id="cd20409">
    <property type="entry name" value="Tudor_TDRD1_rpt2"/>
    <property type="match status" value="1"/>
</dbReference>
<dbReference type="PANTHER" id="PTHR24020:SF37">
    <property type="entry name" value="VON WILLEBRAND FACTOR A DOMAIN-CONTAINING PROTEIN 2"/>
    <property type="match status" value="1"/>
</dbReference>
<dbReference type="CDD" id="cd00054">
    <property type="entry name" value="EGF_CA"/>
    <property type="match status" value="2"/>
</dbReference>
<dbReference type="GO" id="GO:0007161">
    <property type="term" value="P:calcium-independent cell-matrix adhesion"/>
    <property type="evidence" value="ECO:0007669"/>
    <property type="project" value="TreeGrafter"/>
</dbReference>
<dbReference type="InterPro" id="IPR002999">
    <property type="entry name" value="Tudor"/>
</dbReference>
<dbReference type="Pfam" id="PF00008">
    <property type="entry name" value="EGF"/>
    <property type="match status" value="1"/>
</dbReference>
<feature type="domain" description="Tudor" evidence="18">
    <location>
        <begin position="932"/>
        <end position="990"/>
    </location>
</feature>
<dbReference type="GO" id="GO:0005581">
    <property type="term" value="C:collagen trimer"/>
    <property type="evidence" value="ECO:0007669"/>
    <property type="project" value="UniProtKB-KW"/>
</dbReference>
<feature type="domain" description="Tudor" evidence="18">
    <location>
        <begin position="229"/>
        <end position="289"/>
    </location>
</feature>
<comment type="caution">
    <text evidence="20">The sequence shown here is derived from an EMBL/GenBank/DDBJ whole genome shotgun (WGS) entry which is preliminary data.</text>
</comment>
<dbReference type="PROSITE" id="PS50234">
    <property type="entry name" value="VWFA"/>
    <property type="match status" value="3"/>
</dbReference>
<dbReference type="Gene3D" id="2.40.50.90">
    <property type="match status" value="4"/>
</dbReference>
<dbReference type="PROSITE" id="PS01360">
    <property type="entry name" value="ZF_MYND_1"/>
    <property type="match status" value="1"/>
</dbReference>
<feature type="compositionally biased region" description="Polar residues" evidence="15">
    <location>
        <begin position="801"/>
        <end position="853"/>
    </location>
</feature>
<dbReference type="SMART" id="SM00327">
    <property type="entry name" value="VWA"/>
    <property type="match status" value="3"/>
</dbReference>
<dbReference type="InterPro" id="IPR036465">
    <property type="entry name" value="vWFA_dom_sf"/>
</dbReference>
<evidence type="ECO:0000256" key="6">
    <source>
        <dbReference type="ARBA" id="ARBA00022729"/>
    </source>
</evidence>
<keyword evidence="12" id="KW-1015">Disulfide bond</keyword>
<dbReference type="Proteomes" id="UP001274896">
    <property type="component" value="Unassembled WGS sequence"/>
</dbReference>
<reference evidence="20" key="1">
    <citation type="submission" date="2023-06" db="EMBL/GenBank/DDBJ databases">
        <title>Male Hemibagrus guttatus genome.</title>
        <authorList>
            <person name="Bian C."/>
        </authorList>
    </citation>
    <scope>NUCLEOTIDE SEQUENCE</scope>
    <source>
        <strain evidence="20">Male_cb2023</strain>
        <tissue evidence="20">Muscle</tissue>
    </source>
</reference>
<evidence type="ECO:0000256" key="10">
    <source>
        <dbReference type="ARBA" id="ARBA00022889"/>
    </source>
</evidence>
<dbReference type="Gene3D" id="3.40.50.410">
    <property type="entry name" value="von Willebrand factor, type A domain"/>
    <property type="match status" value="3"/>
</dbReference>
<dbReference type="InterPro" id="IPR001881">
    <property type="entry name" value="EGF-like_Ca-bd_dom"/>
</dbReference>
<feature type="domain" description="EGF-like" evidence="16">
    <location>
        <begin position="1897"/>
        <end position="1932"/>
    </location>
</feature>
<dbReference type="Gene3D" id="6.10.140.2220">
    <property type="match status" value="1"/>
</dbReference>
<feature type="domain" description="VWFA" evidence="17">
    <location>
        <begin position="1224"/>
        <end position="1395"/>
    </location>
</feature>
<gene>
    <name evidence="20" type="ORF">QTP70_031970</name>
</gene>
<dbReference type="SMART" id="SM00333">
    <property type="entry name" value="TUDOR"/>
    <property type="match status" value="4"/>
</dbReference>
<comment type="caution">
    <text evidence="13">Lacks conserved residue(s) required for the propagation of feature annotation.</text>
</comment>
<proteinExistence type="predicted"/>
<dbReference type="GO" id="GO:0005604">
    <property type="term" value="C:basement membrane"/>
    <property type="evidence" value="ECO:0007669"/>
    <property type="project" value="TreeGrafter"/>
</dbReference>
<dbReference type="GO" id="GO:0005509">
    <property type="term" value="F:calcium ion binding"/>
    <property type="evidence" value="ECO:0007669"/>
    <property type="project" value="InterPro"/>
</dbReference>
<dbReference type="SUPFAM" id="SSF57196">
    <property type="entry name" value="EGF/Laminin"/>
    <property type="match status" value="1"/>
</dbReference>
<feature type="domain" description="Tudor" evidence="18">
    <location>
        <begin position="459"/>
        <end position="518"/>
    </location>
</feature>
<keyword evidence="4 13" id="KW-0245">EGF-like domain</keyword>
<accession>A0AAE0QRQ7</accession>
<evidence type="ECO:0000256" key="5">
    <source>
        <dbReference type="ARBA" id="ARBA00022723"/>
    </source>
</evidence>
<dbReference type="Pfam" id="PF01753">
    <property type="entry name" value="zf-MYND"/>
    <property type="match status" value="1"/>
</dbReference>
<dbReference type="CDD" id="cd01450">
    <property type="entry name" value="vWFA_subfamily_ECM"/>
    <property type="match status" value="1"/>
</dbReference>
<keyword evidence="7" id="KW-0677">Repeat</keyword>
<feature type="compositionally biased region" description="Polar residues" evidence="15">
    <location>
        <begin position="1073"/>
        <end position="1098"/>
    </location>
</feature>
<evidence type="ECO:0000256" key="7">
    <source>
        <dbReference type="ARBA" id="ARBA00022737"/>
    </source>
</evidence>
<evidence type="ECO:0000259" key="16">
    <source>
        <dbReference type="PROSITE" id="PS50026"/>
    </source>
</evidence>
<dbReference type="Gene3D" id="2.10.25.10">
    <property type="entry name" value="Laminin"/>
    <property type="match status" value="2"/>
</dbReference>
<comment type="subcellular location">
    <subcellularLocation>
        <location evidence="1">Secreted</location>
        <location evidence="1">Extracellular space</location>
        <location evidence="1">Extracellular matrix</location>
    </subcellularLocation>
</comment>
<evidence type="ECO:0000259" key="18">
    <source>
        <dbReference type="PROSITE" id="PS50304"/>
    </source>
</evidence>
<dbReference type="InterPro" id="IPR002893">
    <property type="entry name" value="Znf_MYND"/>
</dbReference>
<dbReference type="GO" id="GO:0030719">
    <property type="term" value="P:P granule organization"/>
    <property type="evidence" value="ECO:0007669"/>
    <property type="project" value="UniProtKB-ARBA"/>
</dbReference>
<dbReference type="FunFam" id="2.30.30.140:FF:000048">
    <property type="entry name" value="Tudor domain containing 1"/>
    <property type="match status" value="1"/>
</dbReference>
<dbReference type="InterPro" id="IPR002035">
    <property type="entry name" value="VWF_A"/>
</dbReference>
<dbReference type="InterPro" id="IPR050525">
    <property type="entry name" value="ECM_Assembly_Org"/>
</dbReference>
<protein>
    <recommendedName>
        <fullName evidence="22">Tudor domain-containing protein 1</fullName>
    </recommendedName>
</protein>
<evidence type="ECO:0000256" key="12">
    <source>
        <dbReference type="ARBA" id="ARBA00023157"/>
    </source>
</evidence>
<keyword evidence="6" id="KW-0732">Signal</keyword>
<keyword evidence="10" id="KW-0130">Cell adhesion</keyword>
<feature type="domain" description="EGF-like" evidence="16">
    <location>
        <begin position="1479"/>
        <end position="1516"/>
    </location>
</feature>
<dbReference type="FunFam" id="3.40.50.410:FF:000003">
    <property type="entry name" value="Collagen type VI alpha 3 chain"/>
    <property type="match status" value="1"/>
</dbReference>
<dbReference type="FunFam" id="3.40.50.410:FF:000054">
    <property type="entry name" value="von Willebrand factor A domain containing 2"/>
    <property type="match status" value="1"/>
</dbReference>
<name>A0AAE0QRQ7_9TELE</name>
<dbReference type="SUPFAM" id="SSF53300">
    <property type="entry name" value="vWA-like"/>
    <property type="match status" value="3"/>
</dbReference>
<dbReference type="EMBL" id="JAUCMX010000012">
    <property type="protein sequence ID" value="KAK3529553.1"/>
    <property type="molecule type" value="Genomic_DNA"/>
</dbReference>
<dbReference type="SMART" id="SM00181">
    <property type="entry name" value="EGF"/>
    <property type="match status" value="2"/>
</dbReference>
<dbReference type="GO" id="GO:0008270">
    <property type="term" value="F:zinc ion binding"/>
    <property type="evidence" value="ECO:0007669"/>
    <property type="project" value="UniProtKB-KW"/>
</dbReference>
<dbReference type="FunFam" id="2.10.25.10:FF:000066">
    <property type="entry name" value="FAT atypical cadherin 4"/>
    <property type="match status" value="1"/>
</dbReference>
<feature type="domain" description="VWFA" evidence="17">
    <location>
        <begin position="1716"/>
        <end position="1890"/>
    </location>
</feature>
<dbReference type="InterPro" id="IPR000742">
    <property type="entry name" value="EGF"/>
</dbReference>
<organism evidence="20 21">
    <name type="scientific">Hemibagrus guttatus</name>
    <dbReference type="NCBI Taxonomy" id="175788"/>
    <lineage>
        <taxon>Eukaryota</taxon>
        <taxon>Metazoa</taxon>
        <taxon>Chordata</taxon>
        <taxon>Craniata</taxon>
        <taxon>Vertebrata</taxon>
        <taxon>Euteleostomi</taxon>
        <taxon>Actinopterygii</taxon>
        <taxon>Neopterygii</taxon>
        <taxon>Teleostei</taxon>
        <taxon>Ostariophysi</taxon>
        <taxon>Siluriformes</taxon>
        <taxon>Bagridae</taxon>
        <taxon>Hemibagrus</taxon>
    </lineage>
</organism>
<evidence type="ECO:0008006" key="22">
    <source>
        <dbReference type="Google" id="ProtNLM"/>
    </source>
</evidence>
<dbReference type="GO" id="GO:0005615">
    <property type="term" value="C:extracellular space"/>
    <property type="evidence" value="ECO:0007669"/>
    <property type="project" value="TreeGrafter"/>
</dbReference>